<reference evidence="3 5" key="2">
    <citation type="submission" date="2017-05" db="EMBL/GenBank/DDBJ databases">
        <title>The draft genome of the hyperthermophilic archaeon 'Pyrodictium delaneyi strain Hulk', an iron and nitrate reducer, reveals the capacity for sulfate reduction.</title>
        <authorList>
            <person name="Demey L.M."/>
            <person name="Miller C."/>
            <person name="Manzella M."/>
            <person name="Reguera G."/>
            <person name="Kashefi K."/>
        </authorList>
    </citation>
    <scope>NUCLEOTIDE SEQUENCE [LARGE SCALE GENOMIC DNA]</scope>
    <source>
        <strain evidence="3 5">Hulk</strain>
    </source>
</reference>
<dbReference type="InterPro" id="IPR029063">
    <property type="entry name" value="SAM-dependent_MTases_sf"/>
</dbReference>
<evidence type="ECO:0000313" key="4">
    <source>
        <dbReference type="Proteomes" id="UP000058613"/>
    </source>
</evidence>
<dbReference type="InterPro" id="IPR013216">
    <property type="entry name" value="Methyltransf_11"/>
</dbReference>
<dbReference type="RefSeq" id="WP_055408811.1">
    <property type="nucleotide sequence ID" value="NZ_NCQP01000001.1"/>
</dbReference>
<dbReference type="KEGG" id="pdl:Pyrde_1027"/>
<dbReference type="AlphaFoldDB" id="A0A0P0N403"/>
<dbReference type="Gene3D" id="3.40.50.150">
    <property type="entry name" value="Vaccinia Virus protein VP39"/>
    <property type="match status" value="1"/>
</dbReference>
<sequence>MGRKAVLREKYNVTSAGYDELYREEQFEKYKLALNVVGVCGTVLDDGCGTGLLLEYLKSTSKLAEVKLYICLDLSPGMLERAKSRISMLNLRHLAELVEADAENIPLRVKSIDYTLSFTVIDLVDDKLRAINEIDRVTKTAAVVTSLKKAHSMKACLPNYGRYVGETSKDYIFIRFVNKLSKGSDG</sequence>
<evidence type="ECO:0000313" key="3">
    <source>
        <dbReference type="EMBL" id="OWJ55339.1"/>
    </source>
</evidence>
<dbReference type="EMBL" id="NCQP01000001">
    <property type="protein sequence ID" value="OWJ55339.1"/>
    <property type="molecule type" value="Genomic_DNA"/>
</dbReference>
<dbReference type="Pfam" id="PF08241">
    <property type="entry name" value="Methyltransf_11"/>
    <property type="match status" value="1"/>
</dbReference>
<protein>
    <recommendedName>
        <fullName evidence="1">Methyltransferase type 11 domain-containing protein</fullName>
    </recommendedName>
</protein>
<dbReference type="PANTHER" id="PTHR43591">
    <property type="entry name" value="METHYLTRANSFERASE"/>
    <property type="match status" value="1"/>
</dbReference>
<dbReference type="STRING" id="1273541.Pyrde_1027"/>
<evidence type="ECO:0000259" key="1">
    <source>
        <dbReference type="Pfam" id="PF08241"/>
    </source>
</evidence>
<dbReference type="GO" id="GO:0008757">
    <property type="term" value="F:S-adenosylmethionine-dependent methyltransferase activity"/>
    <property type="evidence" value="ECO:0007669"/>
    <property type="project" value="InterPro"/>
</dbReference>
<proteinExistence type="predicted"/>
<dbReference type="Proteomes" id="UP000058613">
    <property type="component" value="Chromosome"/>
</dbReference>
<feature type="domain" description="Methyltransferase type 11" evidence="1">
    <location>
        <begin position="44"/>
        <end position="140"/>
    </location>
</feature>
<dbReference type="SUPFAM" id="SSF53335">
    <property type="entry name" value="S-adenosyl-L-methionine-dependent methyltransferases"/>
    <property type="match status" value="1"/>
</dbReference>
<evidence type="ECO:0000313" key="5">
    <source>
        <dbReference type="Proteomes" id="UP000196694"/>
    </source>
</evidence>
<gene>
    <name evidence="3" type="ORF">Pdsh_00505</name>
    <name evidence="2" type="ORF">Pyrde_1027</name>
</gene>
<dbReference type="CDD" id="cd02440">
    <property type="entry name" value="AdoMet_MTases"/>
    <property type="match status" value="1"/>
</dbReference>
<accession>A0A0P0N403</accession>
<organism evidence="2 4">
    <name type="scientific">Pyrodictium delaneyi</name>
    <dbReference type="NCBI Taxonomy" id="1273541"/>
    <lineage>
        <taxon>Archaea</taxon>
        <taxon>Thermoproteota</taxon>
        <taxon>Thermoprotei</taxon>
        <taxon>Desulfurococcales</taxon>
        <taxon>Pyrodictiaceae</taxon>
        <taxon>Pyrodictium</taxon>
    </lineage>
</organism>
<dbReference type="EMBL" id="CP013011">
    <property type="protein sequence ID" value="ALL01075.1"/>
    <property type="molecule type" value="Genomic_DNA"/>
</dbReference>
<keyword evidence="5" id="KW-1185">Reference proteome</keyword>
<evidence type="ECO:0000313" key="2">
    <source>
        <dbReference type="EMBL" id="ALL01075.1"/>
    </source>
</evidence>
<name>A0A0P0N403_9CREN</name>
<dbReference type="Proteomes" id="UP000196694">
    <property type="component" value="Unassembled WGS sequence"/>
</dbReference>
<reference evidence="2 4" key="1">
    <citation type="submission" date="2015-10" db="EMBL/GenBank/DDBJ databases">
        <title>Complete genome sequence of hyperthermophilic archaeon Pyrodictium delaneyi Su06.</title>
        <authorList>
            <person name="Jung J.-H."/>
            <person name="Lin J."/>
            <person name="Holden J.F."/>
            <person name="Park C.-S."/>
        </authorList>
    </citation>
    <scope>NUCLEOTIDE SEQUENCE [LARGE SCALE GENOMIC DNA]</scope>
    <source>
        <strain evidence="2 4">Su06</strain>
    </source>
</reference>